<dbReference type="InterPro" id="IPR055458">
    <property type="entry name" value="IFT52_GIFT"/>
</dbReference>
<evidence type="ECO:0000259" key="2">
    <source>
        <dbReference type="Pfam" id="PF23352"/>
    </source>
</evidence>
<dbReference type="Pfam" id="PF21178">
    <property type="entry name" value="Itf52_C"/>
    <property type="match status" value="1"/>
</dbReference>
<protein>
    <recommendedName>
        <fullName evidence="5">Intraflagellar transport protein 52 homolog</fullName>
    </recommendedName>
</protein>
<proteinExistence type="predicted"/>
<dbReference type="InParanoid" id="C3Y292"/>
<feature type="domain" description="IFT52 central" evidence="2">
    <location>
        <begin position="270"/>
        <end position="350"/>
    </location>
</feature>
<dbReference type="EMBL" id="GG666480">
    <property type="protein sequence ID" value="EEN65982.1"/>
    <property type="molecule type" value="Genomic_DNA"/>
</dbReference>
<dbReference type="Pfam" id="PF23355">
    <property type="entry name" value="IFT52_GIFT"/>
    <property type="match status" value="3"/>
</dbReference>
<accession>C3Y292</accession>
<dbReference type="AlphaFoldDB" id="C3Y292"/>
<evidence type="ECO:0000259" key="1">
    <source>
        <dbReference type="Pfam" id="PF21178"/>
    </source>
</evidence>
<dbReference type="PANTHER" id="PTHR12969">
    <property type="entry name" value="NGD5/OSM-6/IFT52"/>
    <property type="match status" value="1"/>
</dbReference>
<feature type="domain" description="Intraflagellar transport protein 52 C-terminal" evidence="1">
    <location>
        <begin position="361"/>
        <end position="412"/>
    </location>
</feature>
<feature type="domain" description="IFT52 GIFT" evidence="3">
    <location>
        <begin position="42"/>
        <end position="132"/>
    </location>
</feature>
<dbReference type="InterPro" id="IPR039975">
    <property type="entry name" value="IFT52"/>
</dbReference>
<dbReference type="CDD" id="cd23683">
    <property type="entry name" value="IFT52_CTD"/>
    <property type="match status" value="1"/>
</dbReference>
<dbReference type="STRING" id="7739.C3Y292"/>
<dbReference type="PANTHER" id="PTHR12969:SF7">
    <property type="entry name" value="INTRAFLAGELLAR TRANSPORT PROTEIN 52 HOMOLOG"/>
    <property type="match status" value="1"/>
</dbReference>
<evidence type="ECO:0000259" key="3">
    <source>
        <dbReference type="Pfam" id="PF23355"/>
    </source>
</evidence>
<feature type="domain" description="IFT52 GIFT" evidence="3">
    <location>
        <begin position="9"/>
        <end position="40"/>
    </location>
</feature>
<reference evidence="4" key="1">
    <citation type="journal article" date="2008" name="Nature">
        <title>The amphioxus genome and the evolution of the chordate karyotype.</title>
        <authorList>
            <consortium name="US DOE Joint Genome Institute (JGI-PGF)"/>
            <person name="Putnam N.H."/>
            <person name="Butts T."/>
            <person name="Ferrier D.E.K."/>
            <person name="Furlong R.F."/>
            <person name="Hellsten U."/>
            <person name="Kawashima T."/>
            <person name="Robinson-Rechavi M."/>
            <person name="Shoguchi E."/>
            <person name="Terry A."/>
            <person name="Yu J.-K."/>
            <person name="Benito-Gutierrez E.L."/>
            <person name="Dubchak I."/>
            <person name="Garcia-Fernandez J."/>
            <person name="Gibson-Brown J.J."/>
            <person name="Grigoriev I.V."/>
            <person name="Horton A.C."/>
            <person name="de Jong P.J."/>
            <person name="Jurka J."/>
            <person name="Kapitonov V.V."/>
            <person name="Kohara Y."/>
            <person name="Kuroki Y."/>
            <person name="Lindquist E."/>
            <person name="Lucas S."/>
            <person name="Osoegawa K."/>
            <person name="Pennacchio L.A."/>
            <person name="Salamov A.A."/>
            <person name="Satou Y."/>
            <person name="Sauka-Spengler T."/>
            <person name="Schmutz J."/>
            <person name="Shin-I T."/>
            <person name="Toyoda A."/>
            <person name="Bronner-Fraser M."/>
            <person name="Fujiyama A."/>
            <person name="Holland L.Z."/>
            <person name="Holland P.W.H."/>
            <person name="Satoh N."/>
            <person name="Rokhsar D.S."/>
        </authorList>
    </citation>
    <scope>NUCLEOTIDE SEQUENCE [LARGE SCALE GENOMIC DNA]</scope>
    <source>
        <strain evidence="4">S238N-H82</strain>
        <tissue evidence="4">Testes</tissue>
    </source>
</reference>
<feature type="domain" description="IFT52 GIFT" evidence="3">
    <location>
        <begin position="199"/>
        <end position="254"/>
    </location>
</feature>
<gene>
    <name evidence="4" type="ORF">BRAFLDRAFT_124392</name>
</gene>
<organism>
    <name type="scientific">Branchiostoma floridae</name>
    <name type="common">Florida lancelet</name>
    <name type="synonym">Amphioxus</name>
    <dbReference type="NCBI Taxonomy" id="7739"/>
    <lineage>
        <taxon>Eukaryota</taxon>
        <taxon>Metazoa</taxon>
        <taxon>Chordata</taxon>
        <taxon>Cephalochordata</taxon>
        <taxon>Leptocardii</taxon>
        <taxon>Amphioxiformes</taxon>
        <taxon>Branchiostomatidae</taxon>
        <taxon>Branchiostoma</taxon>
    </lineage>
</organism>
<name>C3Y292_BRAFL</name>
<dbReference type="Pfam" id="PF23352">
    <property type="entry name" value="IFT52_central"/>
    <property type="match status" value="2"/>
</dbReference>
<evidence type="ECO:0008006" key="5">
    <source>
        <dbReference type="Google" id="ProtNLM"/>
    </source>
</evidence>
<dbReference type="InterPro" id="IPR048643">
    <property type="entry name" value="Itf52_C"/>
</dbReference>
<feature type="domain" description="IFT52 central" evidence="2">
    <location>
        <begin position="148"/>
        <end position="194"/>
    </location>
</feature>
<dbReference type="eggNOG" id="KOG3861">
    <property type="taxonomic scope" value="Eukaryota"/>
</dbReference>
<sequence length="440" mass="49829">MDEKGQKTTILFDAAKREVFTPSNGFKSLNRKLRSSWKISMGLTFVYPYGATLNVAKPAVPALSTGTVCFPLNRPILALHQSKYSRGKLAVVGSVHMFSDQYVDKEENSKIQDVLFQWLTTDNIKLNAIDAEDPEVADYNMLPDTARLSERLRVCLQESEEIPRDFTQLFDAGIYKLDTSVVPKVIKCTSKASVTKFSCCMCFFQYSRGKLAVVGSVHMFSDQYVDKEENSKIQDVLFQWLTTDNIKLNAIDAEDPEVADYNMLPDTARLSERLRVCLQESEEIPRDFTQLFDAGIYKLDTSVVPKVIKAYETLNVKHEPLTLITPQFETPLPPLQPAVFPPAFRELPAPSLDLFDLDEAFSSEKVRLAQLTNKCTDDDLEYYVRECGDILGVSPKLPLDSRDAKHILEHVFTQVVEFKKLNQDHDMDVDTRAHGPMLTD</sequence>
<dbReference type="InterPro" id="IPR055460">
    <property type="entry name" value="IFT52_central"/>
</dbReference>
<evidence type="ECO:0000313" key="4">
    <source>
        <dbReference type="EMBL" id="EEN65982.1"/>
    </source>
</evidence>
<dbReference type="Gene3D" id="6.10.250.2800">
    <property type="match status" value="1"/>
</dbReference>